<dbReference type="SUPFAM" id="SSF53163">
    <property type="entry name" value="HybD-like"/>
    <property type="match status" value="1"/>
</dbReference>
<dbReference type="GO" id="GO:0004190">
    <property type="term" value="F:aspartic-type endopeptidase activity"/>
    <property type="evidence" value="ECO:0007669"/>
    <property type="project" value="UniProtKB-KW"/>
</dbReference>
<dbReference type="GO" id="GO:0016485">
    <property type="term" value="P:protein processing"/>
    <property type="evidence" value="ECO:0007669"/>
    <property type="project" value="TreeGrafter"/>
</dbReference>
<dbReference type="Proteomes" id="UP000553706">
    <property type="component" value="Unassembled WGS sequence"/>
</dbReference>
<dbReference type="EC" id="3.4.23.-" evidence="5"/>
<dbReference type="InterPro" id="IPR023430">
    <property type="entry name" value="Pept_HybD-like_dom_sf"/>
</dbReference>
<comment type="similarity">
    <text evidence="1">Belongs to the peptidase A31 family.</text>
</comment>
<dbReference type="RefSeq" id="WP_183266115.1">
    <property type="nucleotide sequence ID" value="NZ_JACHFJ010000004.1"/>
</dbReference>
<evidence type="ECO:0000313" key="5">
    <source>
        <dbReference type="EMBL" id="MBB5373097.1"/>
    </source>
</evidence>
<evidence type="ECO:0000256" key="3">
    <source>
        <dbReference type="ARBA" id="ARBA00022750"/>
    </source>
</evidence>
<keyword evidence="6" id="KW-1185">Reference proteome</keyword>
<dbReference type="Pfam" id="PF01750">
    <property type="entry name" value="HycI"/>
    <property type="match status" value="1"/>
</dbReference>
<dbReference type="GO" id="GO:0008047">
    <property type="term" value="F:enzyme activator activity"/>
    <property type="evidence" value="ECO:0007669"/>
    <property type="project" value="InterPro"/>
</dbReference>
<dbReference type="CDD" id="cd00518">
    <property type="entry name" value="H2MP"/>
    <property type="match status" value="1"/>
</dbReference>
<evidence type="ECO:0000256" key="1">
    <source>
        <dbReference type="ARBA" id="ARBA00006814"/>
    </source>
</evidence>
<dbReference type="PANTHER" id="PTHR30302:SF1">
    <property type="entry name" value="HYDROGENASE 2 MATURATION PROTEASE"/>
    <property type="match status" value="1"/>
</dbReference>
<evidence type="ECO:0000313" key="6">
    <source>
        <dbReference type="Proteomes" id="UP000553706"/>
    </source>
</evidence>
<accession>A0A840VDZ4</accession>
<gene>
    <name evidence="5" type="ORF">HNP71_001355</name>
</gene>
<sequence>MTTLILGFGNPDRGDDALGPIATAQLGGAHANPLTIDLAGVTTLICLDAAAPNGTPGRIHEFDASAAQLPAALEAVSSHGFGLAAALELARALGELPPRVLVFAVEGVCFDHGAPLSPAVAAALPELQRRVRAVPGA</sequence>
<proteinExistence type="inferred from homology"/>
<dbReference type="InterPro" id="IPR000671">
    <property type="entry name" value="Peptidase_A31"/>
</dbReference>
<keyword evidence="3" id="KW-0064">Aspartyl protease</keyword>
<protein>
    <submittedName>
        <fullName evidence="5">Hydrogenase maturation protease</fullName>
        <ecNumber evidence="5">3.4.23.-</ecNumber>
    </submittedName>
</protein>
<name>A0A840VDZ4_9PROT</name>
<dbReference type="NCBIfam" id="TIGR00072">
    <property type="entry name" value="hydrog_prot"/>
    <property type="match status" value="1"/>
</dbReference>
<dbReference type="EMBL" id="JACHFJ010000004">
    <property type="protein sequence ID" value="MBB5373097.1"/>
    <property type="molecule type" value="Genomic_DNA"/>
</dbReference>
<dbReference type="AlphaFoldDB" id="A0A840VDZ4"/>
<dbReference type="Gene3D" id="3.40.50.1450">
    <property type="entry name" value="HybD-like"/>
    <property type="match status" value="1"/>
</dbReference>
<keyword evidence="2 5" id="KW-0645">Protease</keyword>
<keyword evidence="4 5" id="KW-0378">Hydrolase</keyword>
<evidence type="ECO:0000256" key="4">
    <source>
        <dbReference type="ARBA" id="ARBA00022801"/>
    </source>
</evidence>
<comment type="caution">
    <text evidence="5">The sequence shown here is derived from an EMBL/GenBank/DDBJ whole genome shotgun (WGS) entry which is preliminary data.</text>
</comment>
<evidence type="ECO:0000256" key="2">
    <source>
        <dbReference type="ARBA" id="ARBA00022670"/>
    </source>
</evidence>
<organism evidence="5 6">
    <name type="scientific">Acidocella aromatica</name>
    <dbReference type="NCBI Taxonomy" id="1303579"/>
    <lineage>
        <taxon>Bacteria</taxon>
        <taxon>Pseudomonadati</taxon>
        <taxon>Pseudomonadota</taxon>
        <taxon>Alphaproteobacteria</taxon>
        <taxon>Acetobacterales</taxon>
        <taxon>Acidocellaceae</taxon>
        <taxon>Acidocella</taxon>
    </lineage>
</organism>
<reference evidence="5 6" key="1">
    <citation type="submission" date="2020-08" db="EMBL/GenBank/DDBJ databases">
        <title>Genomic Encyclopedia of Type Strains, Phase IV (KMG-IV): sequencing the most valuable type-strain genomes for metagenomic binning, comparative biology and taxonomic classification.</title>
        <authorList>
            <person name="Goeker M."/>
        </authorList>
    </citation>
    <scope>NUCLEOTIDE SEQUENCE [LARGE SCALE GENOMIC DNA]</scope>
    <source>
        <strain evidence="5 6">DSM 27026</strain>
    </source>
</reference>
<dbReference type="PANTHER" id="PTHR30302">
    <property type="entry name" value="HYDROGENASE 1 MATURATION PROTEASE"/>
    <property type="match status" value="1"/>
</dbReference>